<sequence length="176" mass="19814">MIPHITIRKKLFFGFLLTLATLSTMAQNPTSKGQFWDRVRFGGGIGLGFTNGGFNGSIAPSAIYQVTDEFATGISLSFNYAKFNDSKFLAYGGSVLTLYNPIPFLQLSVEMEQLRVNRDLETFVGTIEDNYWSPALFLGIGYTNQFATIGIRYDILFDDNQSIYANAWMPFVRVYF</sequence>
<reference evidence="2" key="2">
    <citation type="submission" date="2020-03" db="EMBL/GenBank/DDBJ databases">
        <title>Flavobacteriaceae bacterium strain TP-CH-4, a member of the family Flavobacteriaceae isolated from a deep-sea seamount.</title>
        <authorList>
            <person name="Zhang D.-C."/>
        </authorList>
    </citation>
    <scope>NUCLEOTIDE SEQUENCE</scope>
    <source>
        <strain evidence="2">TP-CH-4</strain>
    </source>
</reference>
<organism evidence="2 3">
    <name type="scientific">Pelagihabitans pacificus</name>
    <dbReference type="NCBI Taxonomy" id="2696054"/>
    <lineage>
        <taxon>Bacteria</taxon>
        <taxon>Pseudomonadati</taxon>
        <taxon>Bacteroidota</taxon>
        <taxon>Flavobacteriia</taxon>
        <taxon>Flavobacteriales</taxon>
        <taxon>Flavobacteriaceae</taxon>
        <taxon>Pelagihabitans</taxon>
    </lineage>
</organism>
<feature type="chain" id="PRO_5037477708" evidence="1">
    <location>
        <begin position="27"/>
        <end position="176"/>
    </location>
</feature>
<dbReference type="Proteomes" id="UP000707206">
    <property type="component" value="Unassembled WGS sequence"/>
</dbReference>
<keyword evidence="1" id="KW-0732">Signal</keyword>
<evidence type="ECO:0000313" key="2">
    <source>
        <dbReference type="EMBL" id="NHF58434.1"/>
    </source>
</evidence>
<dbReference type="RefSeq" id="WP_152572928.1">
    <property type="nucleotide sequence ID" value="NZ_VIKU02000001.1"/>
</dbReference>
<evidence type="ECO:0000313" key="3">
    <source>
        <dbReference type="Proteomes" id="UP000707206"/>
    </source>
</evidence>
<dbReference type="EMBL" id="VIKU02000001">
    <property type="protein sequence ID" value="NHF58434.1"/>
    <property type="molecule type" value="Genomic_DNA"/>
</dbReference>
<proteinExistence type="predicted"/>
<feature type="signal peptide" evidence="1">
    <location>
        <begin position="1"/>
        <end position="26"/>
    </location>
</feature>
<reference evidence="2" key="1">
    <citation type="submission" date="2019-07" db="EMBL/GenBank/DDBJ databases">
        <authorList>
            <person name="De-Chao Zhang Q."/>
        </authorList>
    </citation>
    <scope>NUCLEOTIDE SEQUENCE</scope>
    <source>
        <strain evidence="2">TP-CH-4</strain>
    </source>
</reference>
<gene>
    <name evidence="2" type="ORF">FK220_003730</name>
</gene>
<comment type="caution">
    <text evidence="2">The sequence shown here is derived from an EMBL/GenBank/DDBJ whole genome shotgun (WGS) entry which is preliminary data.</text>
</comment>
<accession>A0A967AQP8</accession>
<evidence type="ECO:0000256" key="1">
    <source>
        <dbReference type="SAM" id="SignalP"/>
    </source>
</evidence>
<protein>
    <submittedName>
        <fullName evidence="2">Alpha-ketoglutarate decarboxylase</fullName>
    </submittedName>
</protein>
<dbReference type="AlphaFoldDB" id="A0A967AQP8"/>
<keyword evidence="3" id="KW-1185">Reference proteome</keyword>
<name>A0A967AQP8_9FLAO</name>